<dbReference type="Proteomes" id="UP000015453">
    <property type="component" value="Unassembled WGS sequence"/>
</dbReference>
<organism evidence="2 3">
    <name type="scientific">Genlisea aurea</name>
    <dbReference type="NCBI Taxonomy" id="192259"/>
    <lineage>
        <taxon>Eukaryota</taxon>
        <taxon>Viridiplantae</taxon>
        <taxon>Streptophyta</taxon>
        <taxon>Embryophyta</taxon>
        <taxon>Tracheophyta</taxon>
        <taxon>Spermatophyta</taxon>
        <taxon>Magnoliopsida</taxon>
        <taxon>eudicotyledons</taxon>
        <taxon>Gunneridae</taxon>
        <taxon>Pentapetalae</taxon>
        <taxon>asterids</taxon>
        <taxon>lamiids</taxon>
        <taxon>Lamiales</taxon>
        <taxon>Lentibulariaceae</taxon>
        <taxon>Genlisea</taxon>
    </lineage>
</organism>
<evidence type="ECO:0000313" key="3">
    <source>
        <dbReference type="Proteomes" id="UP000015453"/>
    </source>
</evidence>
<keyword evidence="3" id="KW-1185">Reference proteome</keyword>
<dbReference type="SMART" id="SM01045">
    <property type="entry name" value="BURP"/>
    <property type="match status" value="1"/>
</dbReference>
<dbReference type="EMBL" id="AUSU01004814">
    <property type="protein sequence ID" value="EPS64452.1"/>
    <property type="molecule type" value="Genomic_DNA"/>
</dbReference>
<dbReference type="InterPro" id="IPR004873">
    <property type="entry name" value="BURP_dom"/>
</dbReference>
<dbReference type="PANTHER" id="PTHR31236:SF45">
    <property type="entry name" value="BURP DOMAIN-CONTAINING PROTEIN"/>
    <property type="match status" value="1"/>
</dbReference>
<dbReference type="Pfam" id="PF03181">
    <property type="entry name" value="BURP"/>
    <property type="match status" value="1"/>
</dbReference>
<gene>
    <name evidence="2" type="ORF">M569_10329</name>
</gene>
<dbReference type="PANTHER" id="PTHR31236">
    <property type="entry name" value="BURP DOMAIN PROTEIN USPL1-LIKE"/>
    <property type="match status" value="1"/>
</dbReference>
<evidence type="ECO:0000259" key="1">
    <source>
        <dbReference type="PROSITE" id="PS51277"/>
    </source>
</evidence>
<sequence length="306" mass="33885">MRACDVFILVAAAAANEPSSTPEDYWKANLPNSPIPQFIRHLLTSTPSDESIIDEKRRTTSWSHAGEHVAGDKHGAHFNEDLSDQEDNPSLSLIFFQQDLRIGKSMNLNFRKPSDLAPFLPRHLADSIPFSSKNFSQILQKFSLVPDSPKARVLKTTLHDCEVKAVRGEEIFCPTSLESMIDFTFSRLGKPAIPLSTNPNAARTRQYRITRVKKSSDAKGLVACHGLPYAYAVFLCHRVTNAAAYEVELTAADDGSKSDAVAVCHMDTSEWGSNHVAFRVLGVKPGEVPVCHFLEEEGNVIWVHAK</sequence>
<evidence type="ECO:0000313" key="2">
    <source>
        <dbReference type="EMBL" id="EPS64452.1"/>
    </source>
</evidence>
<comment type="caution">
    <text evidence="2">The sequence shown here is derived from an EMBL/GenBank/DDBJ whole genome shotgun (WGS) entry which is preliminary data.</text>
</comment>
<dbReference type="InterPro" id="IPR044816">
    <property type="entry name" value="BURP"/>
</dbReference>
<dbReference type="AlphaFoldDB" id="S8DX19"/>
<name>S8DX19_9LAMI</name>
<accession>S8DX19</accession>
<reference evidence="2 3" key="1">
    <citation type="journal article" date="2013" name="BMC Genomics">
        <title>The miniature genome of a carnivorous plant Genlisea aurea contains a low number of genes and short non-coding sequences.</title>
        <authorList>
            <person name="Leushkin E.V."/>
            <person name="Sutormin R.A."/>
            <person name="Nabieva E.R."/>
            <person name="Penin A.A."/>
            <person name="Kondrashov A.S."/>
            <person name="Logacheva M.D."/>
        </authorList>
    </citation>
    <scope>NUCLEOTIDE SEQUENCE [LARGE SCALE GENOMIC DNA]</scope>
</reference>
<dbReference type="PROSITE" id="PS51277">
    <property type="entry name" value="BURP"/>
    <property type="match status" value="1"/>
</dbReference>
<proteinExistence type="predicted"/>
<protein>
    <recommendedName>
        <fullName evidence="1">BURP domain-containing protein</fullName>
    </recommendedName>
</protein>
<feature type="domain" description="BURP" evidence="1">
    <location>
        <begin position="94"/>
        <end position="305"/>
    </location>
</feature>
<dbReference type="OrthoDB" id="904896at2759"/>